<evidence type="ECO:0000313" key="3">
    <source>
        <dbReference type="Proteomes" id="UP001381693"/>
    </source>
</evidence>
<accession>A0AAN9A1W0</accession>
<feature type="signal peptide" evidence="1">
    <location>
        <begin position="1"/>
        <end position="31"/>
    </location>
</feature>
<feature type="chain" id="PRO_5042854007" evidence="1">
    <location>
        <begin position="32"/>
        <end position="75"/>
    </location>
</feature>
<keyword evidence="1" id="KW-0732">Signal</keyword>
<comment type="caution">
    <text evidence="2">The sequence shown here is derived from an EMBL/GenBank/DDBJ whole genome shotgun (WGS) entry which is preliminary data.</text>
</comment>
<gene>
    <name evidence="2" type="ORF">SK128_010243</name>
</gene>
<name>A0AAN9A1W0_HALRR</name>
<reference evidence="2 3" key="1">
    <citation type="submission" date="2023-11" db="EMBL/GenBank/DDBJ databases">
        <title>Halocaridina rubra genome assembly.</title>
        <authorList>
            <person name="Smith C."/>
        </authorList>
    </citation>
    <scope>NUCLEOTIDE SEQUENCE [LARGE SCALE GENOMIC DNA]</scope>
    <source>
        <strain evidence="2">EP-1</strain>
        <tissue evidence="2">Whole</tissue>
    </source>
</reference>
<keyword evidence="3" id="KW-1185">Reference proteome</keyword>
<sequence>MAGDIRKKTNLSVIKGLSLSLVLLCLSVVSPSNKRFIWCSTARIVFLDKNEHCCCSPCPSYLFMKTKYELPKKKK</sequence>
<dbReference type="Proteomes" id="UP001381693">
    <property type="component" value="Unassembled WGS sequence"/>
</dbReference>
<evidence type="ECO:0000256" key="1">
    <source>
        <dbReference type="SAM" id="SignalP"/>
    </source>
</evidence>
<evidence type="ECO:0000313" key="2">
    <source>
        <dbReference type="EMBL" id="KAK7071963.1"/>
    </source>
</evidence>
<organism evidence="2 3">
    <name type="scientific">Halocaridina rubra</name>
    <name type="common">Hawaiian red shrimp</name>
    <dbReference type="NCBI Taxonomy" id="373956"/>
    <lineage>
        <taxon>Eukaryota</taxon>
        <taxon>Metazoa</taxon>
        <taxon>Ecdysozoa</taxon>
        <taxon>Arthropoda</taxon>
        <taxon>Crustacea</taxon>
        <taxon>Multicrustacea</taxon>
        <taxon>Malacostraca</taxon>
        <taxon>Eumalacostraca</taxon>
        <taxon>Eucarida</taxon>
        <taxon>Decapoda</taxon>
        <taxon>Pleocyemata</taxon>
        <taxon>Caridea</taxon>
        <taxon>Atyoidea</taxon>
        <taxon>Atyidae</taxon>
        <taxon>Halocaridina</taxon>
    </lineage>
</organism>
<protein>
    <submittedName>
        <fullName evidence="2">Uncharacterized protein</fullName>
    </submittedName>
</protein>
<proteinExistence type="predicted"/>
<dbReference type="EMBL" id="JAXCGZ010013778">
    <property type="protein sequence ID" value="KAK7071963.1"/>
    <property type="molecule type" value="Genomic_DNA"/>
</dbReference>
<feature type="non-terminal residue" evidence="2">
    <location>
        <position position="75"/>
    </location>
</feature>
<dbReference type="AlphaFoldDB" id="A0AAN9A1W0"/>